<dbReference type="InterPro" id="IPR036249">
    <property type="entry name" value="Thioredoxin-like_sf"/>
</dbReference>
<dbReference type="InterPro" id="IPR012336">
    <property type="entry name" value="Thioredoxin-like_fold"/>
</dbReference>
<dbReference type="PANTHER" id="PTHR15337">
    <property type="entry name" value="ANTERIOR GRADIENT PROTEIN-RELATED"/>
    <property type="match status" value="1"/>
</dbReference>
<dbReference type="Gene3D" id="3.40.30.10">
    <property type="entry name" value="Glutaredoxin"/>
    <property type="match status" value="1"/>
</dbReference>
<evidence type="ECO:0000256" key="3">
    <source>
        <dbReference type="SAM" id="SignalP"/>
    </source>
</evidence>
<dbReference type="SUPFAM" id="SSF52833">
    <property type="entry name" value="Thioredoxin-like"/>
    <property type="match status" value="1"/>
</dbReference>
<feature type="chain" id="PRO_5047070271" evidence="3">
    <location>
        <begin position="21"/>
        <end position="184"/>
    </location>
</feature>
<dbReference type="PROSITE" id="PS00194">
    <property type="entry name" value="THIOREDOXIN_1"/>
    <property type="match status" value="1"/>
</dbReference>
<evidence type="ECO:0000313" key="6">
    <source>
        <dbReference type="Proteomes" id="UP001597548"/>
    </source>
</evidence>
<name>A0ABW6A0D9_9FLAO</name>
<keyword evidence="1 3" id="KW-0732">Signal</keyword>
<reference evidence="6" key="1">
    <citation type="journal article" date="2019" name="Int. J. Syst. Evol. Microbiol.">
        <title>The Global Catalogue of Microorganisms (GCM) 10K type strain sequencing project: providing services to taxonomists for standard genome sequencing and annotation.</title>
        <authorList>
            <consortium name="The Broad Institute Genomics Platform"/>
            <consortium name="The Broad Institute Genome Sequencing Center for Infectious Disease"/>
            <person name="Wu L."/>
            <person name="Ma J."/>
        </authorList>
    </citation>
    <scope>NUCLEOTIDE SEQUENCE [LARGE SCALE GENOMIC DNA]</scope>
    <source>
        <strain evidence="6">KCTC 32514</strain>
    </source>
</reference>
<evidence type="ECO:0000313" key="5">
    <source>
        <dbReference type="EMBL" id="MFD2917507.1"/>
    </source>
</evidence>
<dbReference type="InterPro" id="IPR017937">
    <property type="entry name" value="Thioredoxin_CS"/>
</dbReference>
<organism evidence="5 6">
    <name type="scientific">Psychroserpens luteus</name>
    <dbReference type="NCBI Taxonomy" id="1434066"/>
    <lineage>
        <taxon>Bacteria</taxon>
        <taxon>Pseudomonadati</taxon>
        <taxon>Bacteroidota</taxon>
        <taxon>Flavobacteriia</taxon>
        <taxon>Flavobacteriales</taxon>
        <taxon>Flavobacteriaceae</taxon>
        <taxon>Psychroserpens</taxon>
    </lineage>
</organism>
<feature type="domain" description="Thioredoxin-like fold" evidence="4">
    <location>
        <begin position="38"/>
        <end position="153"/>
    </location>
</feature>
<dbReference type="PRINTS" id="PR00421">
    <property type="entry name" value="THIOREDOXIN"/>
</dbReference>
<dbReference type="PANTHER" id="PTHR15337:SF11">
    <property type="entry name" value="THIOREDOXIN DOMAIN-CONTAINING PROTEIN"/>
    <property type="match status" value="1"/>
</dbReference>
<dbReference type="Proteomes" id="UP001597548">
    <property type="component" value="Unassembled WGS sequence"/>
</dbReference>
<keyword evidence="2" id="KW-0676">Redox-active center</keyword>
<feature type="signal peptide" evidence="3">
    <location>
        <begin position="1"/>
        <end position="20"/>
    </location>
</feature>
<protein>
    <submittedName>
        <fullName evidence="5">Thioredoxin family protein</fullName>
    </submittedName>
</protein>
<dbReference type="InterPro" id="IPR051099">
    <property type="entry name" value="AGR/TXD"/>
</dbReference>
<keyword evidence="6" id="KW-1185">Reference proteome</keyword>
<accession>A0ABW6A0D9</accession>
<dbReference type="EMBL" id="JBHUOS010000014">
    <property type="protein sequence ID" value="MFD2917507.1"/>
    <property type="molecule type" value="Genomic_DNA"/>
</dbReference>
<evidence type="ECO:0000256" key="2">
    <source>
        <dbReference type="ARBA" id="ARBA00023284"/>
    </source>
</evidence>
<evidence type="ECO:0000259" key="4">
    <source>
        <dbReference type="Pfam" id="PF13098"/>
    </source>
</evidence>
<comment type="caution">
    <text evidence="5">The sequence shown here is derived from an EMBL/GenBank/DDBJ whole genome shotgun (WGS) entry which is preliminary data.</text>
</comment>
<proteinExistence type="predicted"/>
<gene>
    <name evidence="5" type="ORF">ACFS29_17770</name>
</gene>
<evidence type="ECO:0000256" key="1">
    <source>
        <dbReference type="ARBA" id="ARBA00022729"/>
    </source>
</evidence>
<dbReference type="Pfam" id="PF13098">
    <property type="entry name" value="Thioredoxin_2"/>
    <property type="match status" value="1"/>
</dbReference>
<dbReference type="RefSeq" id="WP_194508815.1">
    <property type="nucleotide sequence ID" value="NZ_JADILU010000006.1"/>
</dbReference>
<sequence length="184" mass="21463">MKKVFILFAIALMSSSAAVAQSLEINWVTFEEALELQKKNPKKIMMDVYTNWCGPCKMLDKNTFHNKDVVEYVNKNFYAVKFNAEGNSVVNYQGAEFKNTGYKEELKNRRNGVHQLSRHLGIRAYPTIVYFDEEGNVIQPISGYMKPQQLELYLKLFQSNAYKDITTQDQFNTYYKAFKAEFQE</sequence>